<feature type="transmembrane region" description="Helical" evidence="1">
    <location>
        <begin position="176"/>
        <end position="195"/>
    </location>
</feature>
<evidence type="ECO:0000256" key="1">
    <source>
        <dbReference type="SAM" id="Phobius"/>
    </source>
</evidence>
<dbReference type="EMBL" id="CAXDID020000156">
    <property type="protein sequence ID" value="CAL6043239.1"/>
    <property type="molecule type" value="Genomic_DNA"/>
</dbReference>
<name>A0AA86U1X8_9EUKA</name>
<organism evidence="2">
    <name type="scientific">Hexamita inflata</name>
    <dbReference type="NCBI Taxonomy" id="28002"/>
    <lineage>
        <taxon>Eukaryota</taxon>
        <taxon>Metamonada</taxon>
        <taxon>Diplomonadida</taxon>
        <taxon>Hexamitidae</taxon>
        <taxon>Hexamitinae</taxon>
        <taxon>Hexamita</taxon>
    </lineage>
</organism>
<evidence type="ECO:0008006" key="5">
    <source>
        <dbReference type="Google" id="ProtNLM"/>
    </source>
</evidence>
<keyword evidence="1" id="KW-1133">Transmembrane helix</keyword>
<proteinExistence type="predicted"/>
<accession>A0AA86U1X8</accession>
<keyword evidence="1" id="KW-0472">Membrane</keyword>
<dbReference type="AlphaFoldDB" id="A0AA86U1X8"/>
<protein>
    <recommendedName>
        <fullName evidence="5">Transmembrane protein</fullName>
    </recommendedName>
</protein>
<gene>
    <name evidence="2" type="ORF">HINF_LOCUS22772</name>
    <name evidence="3" type="ORF">HINF_LOCUS39978</name>
</gene>
<reference evidence="2" key="1">
    <citation type="submission" date="2023-06" db="EMBL/GenBank/DDBJ databases">
        <authorList>
            <person name="Kurt Z."/>
        </authorList>
    </citation>
    <scope>NUCLEOTIDE SEQUENCE</scope>
</reference>
<sequence length="242" mass="28673">MGQVCQNTIEPEGQELKFQDNFMNVPFYYQAVICKGQIYIQCYEKIYKLQKQKLVFVDNIPDLNVNDVQSFHGRMFSSNDLLYVHNGKTQMYILLNDQFKQIHITQRKLNIRTIICNSVINFLIGLRLVKKLNYIIQTVNLKGFIRLIYYIMTLQLQVGQFSQSTQIIFCQFIHQLDNVVNLIVLLIFGIIWISADQDCNFQKKYWKKCLANNRFYNSIQNKKIIQTIKLIILTTLMKLIYI</sequence>
<dbReference type="Proteomes" id="UP001642409">
    <property type="component" value="Unassembled WGS sequence"/>
</dbReference>
<reference evidence="3 4" key="2">
    <citation type="submission" date="2024-07" db="EMBL/GenBank/DDBJ databases">
        <authorList>
            <person name="Akdeniz Z."/>
        </authorList>
    </citation>
    <scope>NUCLEOTIDE SEQUENCE [LARGE SCALE GENOMIC DNA]</scope>
</reference>
<evidence type="ECO:0000313" key="3">
    <source>
        <dbReference type="EMBL" id="CAL6043239.1"/>
    </source>
</evidence>
<evidence type="ECO:0000313" key="2">
    <source>
        <dbReference type="EMBL" id="CAI9935127.1"/>
    </source>
</evidence>
<evidence type="ECO:0000313" key="4">
    <source>
        <dbReference type="Proteomes" id="UP001642409"/>
    </source>
</evidence>
<keyword evidence="1" id="KW-0812">Transmembrane</keyword>
<keyword evidence="4" id="KW-1185">Reference proteome</keyword>
<comment type="caution">
    <text evidence="2">The sequence shown here is derived from an EMBL/GenBank/DDBJ whole genome shotgun (WGS) entry which is preliminary data.</text>
</comment>
<dbReference type="EMBL" id="CATOUU010000594">
    <property type="protein sequence ID" value="CAI9935127.1"/>
    <property type="molecule type" value="Genomic_DNA"/>
</dbReference>